<reference evidence="2" key="1">
    <citation type="submission" date="2020-01" db="EMBL/GenBank/DDBJ databases">
        <authorList>
            <person name="Mishra B."/>
        </authorList>
    </citation>
    <scope>NUCLEOTIDE SEQUENCE [LARGE SCALE GENOMIC DNA]</scope>
</reference>
<dbReference type="CDD" id="cd22157">
    <property type="entry name" value="F-box_AtFBW1-like"/>
    <property type="match status" value="1"/>
</dbReference>
<feature type="domain" description="F-box" evidence="1">
    <location>
        <begin position="1"/>
        <end position="45"/>
    </location>
</feature>
<dbReference type="Pfam" id="PF00646">
    <property type="entry name" value="F-box"/>
    <property type="match status" value="1"/>
</dbReference>
<dbReference type="Proteomes" id="UP000467841">
    <property type="component" value="Unassembled WGS sequence"/>
</dbReference>
<dbReference type="SUPFAM" id="SSF50965">
    <property type="entry name" value="Galactose oxidase, central domain"/>
    <property type="match status" value="1"/>
</dbReference>
<dbReference type="InterPro" id="IPR050796">
    <property type="entry name" value="SCF_F-box_component"/>
</dbReference>
<dbReference type="Gene3D" id="1.20.1280.50">
    <property type="match status" value="1"/>
</dbReference>
<evidence type="ECO:0000313" key="3">
    <source>
        <dbReference type="Proteomes" id="UP000467841"/>
    </source>
</evidence>
<dbReference type="InterPro" id="IPR001810">
    <property type="entry name" value="F-box_dom"/>
</dbReference>
<protein>
    <recommendedName>
        <fullName evidence="1">F-box domain-containing protein</fullName>
    </recommendedName>
</protein>
<accession>A0A6D2I5V3</accession>
<name>A0A6D2I5V3_9BRAS</name>
<dbReference type="SUPFAM" id="SSF81383">
    <property type="entry name" value="F-box domain"/>
    <property type="match status" value="1"/>
</dbReference>
<dbReference type="PANTHER" id="PTHR31672">
    <property type="entry name" value="BNACNNG10540D PROTEIN"/>
    <property type="match status" value="1"/>
</dbReference>
<dbReference type="NCBIfam" id="TIGR01640">
    <property type="entry name" value="F_box_assoc_1"/>
    <property type="match status" value="1"/>
</dbReference>
<sequence>MMPELPGDLVEDILSRVPATSLERLRSTCKPWDRLFNDKRFTRKHFDKAPKQFMFILLKNRMVCSMSINLHKVQPQKVTDEVSLTDLHSSLDQIMDYDDCRVFHCDGLLLCINREFNDRLVVWNPCTGQTRWIDAYNKYATYALGSYQDKTCGNSYKILGYSLNDRFGIFELNSNSWRFLDFTLDFHLPPLHEGVSLKGKTYWIVTNGKKFDTWSADVEFLITFDYTTERFERLLYLPRLIPYCQALSLSVVREEKLAVLLKYHETEIWVADKIGETKAASSWRKLLVVDFNNPSIYLCKGGSFLVDEEKKVLVCCDYSNTICIAGKNNNVRKLNCLRDVSTWHPFLFNYVPSLTQI</sequence>
<dbReference type="AlphaFoldDB" id="A0A6D2I5V3"/>
<dbReference type="InterPro" id="IPR011043">
    <property type="entry name" value="Gal_Oxase/kelch_b-propeller"/>
</dbReference>
<comment type="caution">
    <text evidence="2">The sequence shown here is derived from an EMBL/GenBank/DDBJ whole genome shotgun (WGS) entry which is preliminary data.</text>
</comment>
<dbReference type="Pfam" id="PF07734">
    <property type="entry name" value="FBA_1"/>
    <property type="match status" value="1"/>
</dbReference>
<keyword evidence="3" id="KW-1185">Reference proteome</keyword>
<dbReference type="PROSITE" id="PS50181">
    <property type="entry name" value="FBOX"/>
    <property type="match status" value="1"/>
</dbReference>
<dbReference type="InterPro" id="IPR036047">
    <property type="entry name" value="F-box-like_dom_sf"/>
</dbReference>
<dbReference type="InterPro" id="IPR017451">
    <property type="entry name" value="F-box-assoc_interact_dom"/>
</dbReference>
<evidence type="ECO:0000313" key="2">
    <source>
        <dbReference type="EMBL" id="CAA7023706.1"/>
    </source>
</evidence>
<dbReference type="PANTHER" id="PTHR31672:SF13">
    <property type="entry name" value="F-BOX PROTEIN CPR30-LIKE"/>
    <property type="match status" value="1"/>
</dbReference>
<organism evidence="2 3">
    <name type="scientific">Microthlaspi erraticum</name>
    <dbReference type="NCBI Taxonomy" id="1685480"/>
    <lineage>
        <taxon>Eukaryota</taxon>
        <taxon>Viridiplantae</taxon>
        <taxon>Streptophyta</taxon>
        <taxon>Embryophyta</taxon>
        <taxon>Tracheophyta</taxon>
        <taxon>Spermatophyta</taxon>
        <taxon>Magnoliopsida</taxon>
        <taxon>eudicotyledons</taxon>
        <taxon>Gunneridae</taxon>
        <taxon>Pentapetalae</taxon>
        <taxon>rosids</taxon>
        <taxon>malvids</taxon>
        <taxon>Brassicales</taxon>
        <taxon>Brassicaceae</taxon>
        <taxon>Coluteocarpeae</taxon>
        <taxon>Microthlaspi</taxon>
    </lineage>
</organism>
<evidence type="ECO:0000259" key="1">
    <source>
        <dbReference type="PROSITE" id="PS50181"/>
    </source>
</evidence>
<dbReference type="EMBL" id="CACVBM020000810">
    <property type="protein sequence ID" value="CAA7023706.1"/>
    <property type="molecule type" value="Genomic_DNA"/>
</dbReference>
<dbReference type="OrthoDB" id="1631251at2759"/>
<proteinExistence type="predicted"/>
<gene>
    <name evidence="2" type="ORF">MERR_LOCUS10941</name>
</gene>
<dbReference type="SMART" id="SM00256">
    <property type="entry name" value="FBOX"/>
    <property type="match status" value="1"/>
</dbReference>
<dbReference type="InterPro" id="IPR006527">
    <property type="entry name" value="F-box-assoc_dom_typ1"/>
</dbReference>